<dbReference type="PROSITE" id="PS51747">
    <property type="entry name" value="CYT_DCMP_DEAMINASES_2"/>
    <property type="match status" value="1"/>
</dbReference>
<dbReference type="InterPro" id="IPR015517">
    <property type="entry name" value="dCMP_deaminase-rel"/>
</dbReference>
<dbReference type="InterPro" id="IPR016193">
    <property type="entry name" value="Cytidine_deaminase-like"/>
</dbReference>
<dbReference type="PANTHER" id="PTHR11086">
    <property type="entry name" value="DEOXYCYTIDYLATE DEAMINASE-RELATED"/>
    <property type="match status" value="1"/>
</dbReference>
<proteinExistence type="inferred from homology"/>
<dbReference type="PROSITE" id="PS00903">
    <property type="entry name" value="CYT_DCMP_DEAMINASES_1"/>
    <property type="match status" value="1"/>
</dbReference>
<keyword evidence="4" id="KW-0862">Zinc</keyword>
<reference evidence="6" key="1">
    <citation type="journal article" date="2020" name="Nature">
        <title>Giant virus diversity and host interactions through global metagenomics.</title>
        <authorList>
            <person name="Schulz F."/>
            <person name="Roux S."/>
            <person name="Paez-Espino D."/>
            <person name="Jungbluth S."/>
            <person name="Walsh D.A."/>
            <person name="Denef V.J."/>
            <person name="McMahon K.D."/>
            <person name="Konstantinidis K.T."/>
            <person name="Eloe-Fadrosh E.A."/>
            <person name="Kyrpides N.C."/>
            <person name="Woyke T."/>
        </authorList>
    </citation>
    <scope>NUCLEOTIDE SEQUENCE</scope>
    <source>
        <strain evidence="6">GVMAG-M-3300018428-16</strain>
    </source>
</reference>
<dbReference type="EMBL" id="MN739234">
    <property type="protein sequence ID" value="QHS94883.1"/>
    <property type="molecule type" value="Genomic_DNA"/>
</dbReference>
<dbReference type="AlphaFoldDB" id="A0A6C0BUG6"/>
<evidence type="ECO:0000256" key="1">
    <source>
        <dbReference type="ARBA" id="ARBA00006576"/>
    </source>
</evidence>
<dbReference type="PANTHER" id="PTHR11086:SF18">
    <property type="entry name" value="DEOXYCYTIDYLATE DEAMINASE"/>
    <property type="match status" value="1"/>
</dbReference>
<organism evidence="6">
    <name type="scientific">viral metagenome</name>
    <dbReference type="NCBI Taxonomy" id="1070528"/>
    <lineage>
        <taxon>unclassified sequences</taxon>
        <taxon>metagenomes</taxon>
        <taxon>organismal metagenomes</taxon>
    </lineage>
</organism>
<evidence type="ECO:0000313" key="6">
    <source>
        <dbReference type="EMBL" id="QHS94883.1"/>
    </source>
</evidence>
<dbReference type="Pfam" id="PF00383">
    <property type="entry name" value="dCMP_cyt_deam_1"/>
    <property type="match status" value="1"/>
</dbReference>
<dbReference type="GO" id="GO:0006220">
    <property type="term" value="P:pyrimidine nucleotide metabolic process"/>
    <property type="evidence" value="ECO:0007669"/>
    <property type="project" value="InterPro"/>
</dbReference>
<dbReference type="InterPro" id="IPR002125">
    <property type="entry name" value="CMP_dCMP_dom"/>
</dbReference>
<dbReference type="InterPro" id="IPR016473">
    <property type="entry name" value="dCMP_deaminase"/>
</dbReference>
<accession>A0A6C0BUG6</accession>
<dbReference type="SUPFAM" id="SSF53927">
    <property type="entry name" value="Cytidine deaminase-like"/>
    <property type="match status" value="1"/>
</dbReference>
<protein>
    <recommendedName>
        <fullName evidence="5">CMP/dCMP-type deaminase domain-containing protein</fullName>
    </recommendedName>
</protein>
<comment type="similarity">
    <text evidence="1">Belongs to the cytidine and deoxycytidylate deaminase family.</text>
</comment>
<dbReference type="GO" id="GO:0004132">
    <property type="term" value="F:dCMP deaminase activity"/>
    <property type="evidence" value="ECO:0007669"/>
    <property type="project" value="InterPro"/>
</dbReference>
<dbReference type="InterPro" id="IPR016192">
    <property type="entry name" value="APOBEC/CMP_deaminase_Zn-bd"/>
</dbReference>
<sequence>MNTDNERPDWNDYFKEIVQVTSKRSPCTRLKVGCLLVKDNRIISQGYNGFLPDCPHHSIIRDRHEQATIHAEQNAISDCAKRGVSCLDCKAYITHYPCVICTRILLASGISTIYYIDDYNNDNLVKYFCDLKNVKIEKL</sequence>
<dbReference type="GO" id="GO:0008270">
    <property type="term" value="F:zinc ion binding"/>
    <property type="evidence" value="ECO:0007669"/>
    <property type="project" value="InterPro"/>
</dbReference>
<evidence type="ECO:0000256" key="2">
    <source>
        <dbReference type="ARBA" id="ARBA00022723"/>
    </source>
</evidence>
<evidence type="ECO:0000259" key="5">
    <source>
        <dbReference type="PROSITE" id="PS51747"/>
    </source>
</evidence>
<keyword evidence="2" id="KW-0479">Metal-binding</keyword>
<name>A0A6C0BUG6_9ZZZZ</name>
<dbReference type="GO" id="GO:0005737">
    <property type="term" value="C:cytoplasm"/>
    <property type="evidence" value="ECO:0007669"/>
    <property type="project" value="TreeGrafter"/>
</dbReference>
<feature type="domain" description="CMP/dCMP-type deaminase" evidence="5">
    <location>
        <begin position="9"/>
        <end position="139"/>
    </location>
</feature>
<keyword evidence="3" id="KW-0378">Hydrolase</keyword>
<dbReference type="Gene3D" id="3.40.140.10">
    <property type="entry name" value="Cytidine Deaminase, domain 2"/>
    <property type="match status" value="1"/>
</dbReference>
<evidence type="ECO:0000256" key="3">
    <source>
        <dbReference type="ARBA" id="ARBA00022801"/>
    </source>
</evidence>
<dbReference type="PIRSF" id="PIRSF006019">
    <property type="entry name" value="dCMP_deaminase"/>
    <property type="match status" value="1"/>
</dbReference>
<evidence type="ECO:0000256" key="4">
    <source>
        <dbReference type="ARBA" id="ARBA00022833"/>
    </source>
</evidence>